<feature type="signal peptide" evidence="4">
    <location>
        <begin position="1"/>
        <end position="19"/>
    </location>
</feature>
<dbReference type="EMBL" id="KI912115">
    <property type="protein sequence ID" value="ETS78542.1"/>
    <property type="molecule type" value="Genomic_DNA"/>
</dbReference>
<dbReference type="HOGENOM" id="CLU_023231_1_0_1"/>
<evidence type="ECO:0000256" key="2">
    <source>
        <dbReference type="ARBA" id="ARBA00022801"/>
    </source>
</evidence>
<evidence type="ECO:0000256" key="1">
    <source>
        <dbReference type="ARBA" id="ARBA00005641"/>
    </source>
</evidence>
<evidence type="ECO:0000256" key="3">
    <source>
        <dbReference type="ARBA" id="ARBA00023295"/>
    </source>
</evidence>
<keyword evidence="6" id="KW-1185">Reference proteome</keyword>
<keyword evidence="4" id="KW-0732">Signal</keyword>
<dbReference type="KEGG" id="pfy:PFICI_10604"/>
<dbReference type="InterPro" id="IPR017853">
    <property type="entry name" value="GH"/>
</dbReference>
<organism evidence="5 6">
    <name type="scientific">Pestalotiopsis fici (strain W106-1 / CGMCC3.15140)</name>
    <dbReference type="NCBI Taxonomy" id="1229662"/>
    <lineage>
        <taxon>Eukaryota</taxon>
        <taxon>Fungi</taxon>
        <taxon>Dikarya</taxon>
        <taxon>Ascomycota</taxon>
        <taxon>Pezizomycotina</taxon>
        <taxon>Sordariomycetes</taxon>
        <taxon>Xylariomycetidae</taxon>
        <taxon>Amphisphaeriales</taxon>
        <taxon>Sporocadaceae</taxon>
        <taxon>Pestalotiopsis</taxon>
    </lineage>
</organism>
<comment type="similarity">
    <text evidence="1">Belongs to the glycosyl hydrolase 5 (cellulase A) family.</text>
</comment>
<dbReference type="OrthoDB" id="3445803at2759"/>
<keyword evidence="2" id="KW-0378">Hydrolase</keyword>
<feature type="chain" id="PRO_5004835590" description="Glycoside hydrolase family 39 protein" evidence="4">
    <location>
        <begin position="20"/>
        <end position="457"/>
    </location>
</feature>
<dbReference type="Proteomes" id="UP000030651">
    <property type="component" value="Unassembled WGS sequence"/>
</dbReference>
<dbReference type="GO" id="GO:0004553">
    <property type="term" value="F:hydrolase activity, hydrolyzing O-glycosyl compounds"/>
    <property type="evidence" value="ECO:0007669"/>
    <property type="project" value="InterPro"/>
</dbReference>
<dbReference type="RefSeq" id="XP_007837376.1">
    <property type="nucleotide sequence ID" value="XM_007839185.1"/>
</dbReference>
<dbReference type="InterPro" id="IPR018087">
    <property type="entry name" value="Glyco_hydro_5_CS"/>
</dbReference>
<dbReference type="GO" id="GO:0005975">
    <property type="term" value="P:carbohydrate metabolic process"/>
    <property type="evidence" value="ECO:0007669"/>
    <property type="project" value="InterPro"/>
</dbReference>
<sequence>MKFTVSALLCLVASSQVAALGTPVRRSLGTATVSLGAAIGTPSQLGSGILYGIPPNDDGSASTQIPDHFYTDIGFNLGRAGGAAWGSPNRGWSFSPAEYTYRFQVTLSNYRTTRQHGGDFYLLPHDLWGIDTDGKPYPGDDGDWIYYDQFLDQLISDIKANSMTDGLIIDIWNEPDASGLFWRRTQAQYLEMWGRTYYRLRQDLPSVSLSGPATSCGPADNNPTFTGWAEFVAQNGSIPDIYTWHALNPALSPSTDASYFASLRSSLGLPSKPICINEYLAYAEEGPGPVTYYLSQFERLGISGVKANWAKGEANAFALHNYLANILGPEGATSDYYGNGEFQLYKYYASMSGERVATTPSSDGVFEVFATRNPVKMITAARLSTDSYTVTVTGFAAAGFTGTTVTKHAYGFEWDGVFGEVDGTVDFGTEVHTVSGDAISFDVYPRSVNEAYAFEFS</sequence>
<gene>
    <name evidence="5" type="ORF">PFICI_10604</name>
</gene>
<evidence type="ECO:0000256" key="4">
    <source>
        <dbReference type="SAM" id="SignalP"/>
    </source>
</evidence>
<proteinExistence type="inferred from homology"/>
<dbReference type="Gene3D" id="3.20.20.80">
    <property type="entry name" value="Glycosidases"/>
    <property type="match status" value="1"/>
</dbReference>
<dbReference type="PROSITE" id="PS00659">
    <property type="entry name" value="GLYCOSYL_HYDROL_F5"/>
    <property type="match status" value="1"/>
</dbReference>
<evidence type="ECO:0008006" key="7">
    <source>
        <dbReference type="Google" id="ProtNLM"/>
    </source>
</evidence>
<protein>
    <recommendedName>
        <fullName evidence="7">Glycoside hydrolase family 39 protein</fullName>
    </recommendedName>
</protein>
<dbReference type="GeneID" id="19275617"/>
<dbReference type="eggNOG" id="ENOG502RXFG">
    <property type="taxonomic scope" value="Eukaryota"/>
</dbReference>
<reference evidence="6" key="1">
    <citation type="journal article" date="2015" name="BMC Genomics">
        <title>Genomic and transcriptomic analysis of the endophytic fungus Pestalotiopsis fici reveals its lifestyle and high potential for synthesis of natural products.</title>
        <authorList>
            <person name="Wang X."/>
            <person name="Zhang X."/>
            <person name="Liu L."/>
            <person name="Xiang M."/>
            <person name="Wang W."/>
            <person name="Sun X."/>
            <person name="Che Y."/>
            <person name="Guo L."/>
            <person name="Liu G."/>
            <person name="Guo L."/>
            <person name="Wang C."/>
            <person name="Yin W.B."/>
            <person name="Stadler M."/>
            <person name="Zhang X."/>
            <person name="Liu X."/>
        </authorList>
    </citation>
    <scope>NUCLEOTIDE SEQUENCE [LARGE SCALE GENOMIC DNA]</scope>
    <source>
        <strain evidence="6">W106-1 / CGMCC3.15140</strain>
    </source>
</reference>
<name>W3WZH3_PESFW</name>
<keyword evidence="3" id="KW-0326">Glycosidase</keyword>
<evidence type="ECO:0000313" key="6">
    <source>
        <dbReference type="Proteomes" id="UP000030651"/>
    </source>
</evidence>
<dbReference type="SUPFAM" id="SSF51445">
    <property type="entry name" value="(Trans)glycosidases"/>
    <property type="match status" value="1"/>
</dbReference>
<accession>W3WZH3</accession>
<evidence type="ECO:0000313" key="5">
    <source>
        <dbReference type="EMBL" id="ETS78542.1"/>
    </source>
</evidence>
<dbReference type="AlphaFoldDB" id="W3WZH3"/>
<dbReference type="InParanoid" id="W3WZH3"/>